<feature type="domain" description="C2H2-type" evidence="7">
    <location>
        <begin position="468"/>
        <end position="491"/>
    </location>
</feature>
<dbReference type="KEGG" id="ccal:113464154"/>
<feature type="domain" description="C2H2-type" evidence="7">
    <location>
        <begin position="410"/>
        <end position="437"/>
    </location>
</feature>
<evidence type="ECO:0000256" key="1">
    <source>
        <dbReference type="ARBA" id="ARBA00022723"/>
    </source>
</evidence>
<feature type="compositionally biased region" description="Basic and acidic residues" evidence="6">
    <location>
        <begin position="8"/>
        <end position="20"/>
    </location>
</feature>
<keyword evidence="8" id="KW-1185">Reference proteome</keyword>
<dbReference type="GeneID" id="113464154"/>
<feature type="domain" description="C2H2-type" evidence="7">
    <location>
        <begin position="581"/>
        <end position="608"/>
    </location>
</feature>
<dbReference type="GO" id="GO:0000981">
    <property type="term" value="F:DNA-binding transcription factor activity, RNA polymerase II-specific"/>
    <property type="evidence" value="ECO:0007669"/>
    <property type="project" value="TreeGrafter"/>
</dbReference>
<proteinExistence type="predicted"/>
<feature type="region of interest" description="Disordered" evidence="6">
    <location>
        <begin position="1"/>
        <end position="20"/>
    </location>
</feature>
<dbReference type="InterPro" id="IPR013087">
    <property type="entry name" value="Znf_C2H2_type"/>
</dbReference>
<dbReference type="Proteomes" id="UP000694925">
    <property type="component" value="Unplaced"/>
</dbReference>
<dbReference type="Gene3D" id="3.30.160.60">
    <property type="entry name" value="Classic Zinc Finger"/>
    <property type="match status" value="5"/>
</dbReference>
<dbReference type="GO" id="GO:0000977">
    <property type="term" value="F:RNA polymerase II transcription regulatory region sequence-specific DNA binding"/>
    <property type="evidence" value="ECO:0007669"/>
    <property type="project" value="TreeGrafter"/>
</dbReference>
<evidence type="ECO:0000256" key="2">
    <source>
        <dbReference type="ARBA" id="ARBA00022737"/>
    </source>
</evidence>
<dbReference type="InterPro" id="IPR036236">
    <property type="entry name" value="Znf_C2H2_sf"/>
</dbReference>
<keyword evidence="2" id="KW-0677">Repeat</keyword>
<dbReference type="PANTHER" id="PTHR24379:SF127">
    <property type="entry name" value="BLOODY FINGERS-RELATED"/>
    <property type="match status" value="1"/>
</dbReference>
<protein>
    <submittedName>
        <fullName evidence="9">Zinc finger protein 62 homolog</fullName>
    </submittedName>
</protein>
<keyword evidence="4" id="KW-0862">Zinc</keyword>
<evidence type="ECO:0000259" key="7">
    <source>
        <dbReference type="PROSITE" id="PS50157"/>
    </source>
</evidence>
<feature type="compositionally biased region" description="Low complexity" evidence="6">
    <location>
        <begin position="182"/>
        <end position="199"/>
    </location>
</feature>
<evidence type="ECO:0000256" key="6">
    <source>
        <dbReference type="SAM" id="MobiDB-lite"/>
    </source>
</evidence>
<dbReference type="PROSITE" id="PS50157">
    <property type="entry name" value="ZINC_FINGER_C2H2_2"/>
    <property type="match status" value="6"/>
</dbReference>
<evidence type="ECO:0000256" key="5">
    <source>
        <dbReference type="PROSITE-ProRule" id="PRU00042"/>
    </source>
</evidence>
<accession>A0AAJ7RZV1</accession>
<dbReference type="GO" id="GO:0008270">
    <property type="term" value="F:zinc ion binding"/>
    <property type="evidence" value="ECO:0007669"/>
    <property type="project" value="UniProtKB-KW"/>
</dbReference>
<evidence type="ECO:0000313" key="8">
    <source>
        <dbReference type="Proteomes" id="UP000694925"/>
    </source>
</evidence>
<dbReference type="PROSITE" id="PS00028">
    <property type="entry name" value="ZINC_FINGER_C2H2_1"/>
    <property type="match status" value="6"/>
</dbReference>
<dbReference type="PANTHER" id="PTHR24379">
    <property type="entry name" value="KRAB AND ZINC FINGER DOMAIN-CONTAINING"/>
    <property type="match status" value="1"/>
</dbReference>
<organism evidence="8 9">
    <name type="scientific">Ceratina calcarata</name>
    <dbReference type="NCBI Taxonomy" id="156304"/>
    <lineage>
        <taxon>Eukaryota</taxon>
        <taxon>Metazoa</taxon>
        <taxon>Ecdysozoa</taxon>
        <taxon>Arthropoda</taxon>
        <taxon>Hexapoda</taxon>
        <taxon>Insecta</taxon>
        <taxon>Pterygota</taxon>
        <taxon>Neoptera</taxon>
        <taxon>Endopterygota</taxon>
        <taxon>Hymenoptera</taxon>
        <taxon>Apocrita</taxon>
        <taxon>Aculeata</taxon>
        <taxon>Apoidea</taxon>
        <taxon>Anthophila</taxon>
        <taxon>Apidae</taxon>
        <taxon>Ceratina</taxon>
        <taxon>Zadontomerus</taxon>
    </lineage>
</organism>
<evidence type="ECO:0000256" key="4">
    <source>
        <dbReference type="ARBA" id="ARBA00022833"/>
    </source>
</evidence>
<evidence type="ECO:0000313" key="9">
    <source>
        <dbReference type="RefSeq" id="XP_026668178.1"/>
    </source>
</evidence>
<feature type="domain" description="C2H2-type" evidence="7">
    <location>
        <begin position="438"/>
        <end position="466"/>
    </location>
</feature>
<sequence length="666" mass="75950">MSSPKLSSLEKFELDSGEELPKELEVKDEVVLKCGKESEERPIEESDEKCKEVMEKSILKERLMEKSDDKMSLERVMEKSMEDFKPENTEKHPFVLIRISRQPQIPATADPNTTVQVATKAPVNFNIQPITSANANSVILKKLPAILPRHGANPNKAAPVLLMKDQLSSPVSGFIVPPTNLNNNNNNKNNNNNNNNNNKSVWSKTATTFPQISKVPVIHQSAQIQNKLVPVRVIDSNGQSQVKNVLTPVVMPSAQLESNLQQARIQKIFGGIKGKGKPLVPSSQSPSFTVKSDKPLIPCTASMKDNETTEKKVIILLTEEEVKYIESSRKRKELSRLVEDEDIEEIRPMKMEKQGEAEVAHETETQTTSEMEEENVLLNCESSVCPICQKELKTAHLMRRHIRSIHKKTLSCDKCDKVYSTRQGLIEHQKAHEDDFYLECSICHLRYKRKAGLRHHQIRVHSNIEAKYMCDHCGKRFKLKVDLGLHIEKIHMYSSHICKICGKLVKDVANHEWRHEMTATKASSRRYRCTLCPKKFSTRNNLDNHLLLHRDGFKCNHCDEIHQSQSSLVRHKAAKHRTTVMTCPVCERSFNSSSNLHQHVLTHAGIRPYRCDICDEDFTQRSSMLRHRRTHPGPLPPFTESTPIANIAKHVLEKLRNETKQNSDTE</sequence>
<dbReference type="SMART" id="SM00355">
    <property type="entry name" value="ZnF_C2H2"/>
    <property type="match status" value="8"/>
</dbReference>
<keyword evidence="1" id="KW-0479">Metal-binding</keyword>
<dbReference type="Pfam" id="PF00096">
    <property type="entry name" value="zf-C2H2"/>
    <property type="match status" value="6"/>
</dbReference>
<dbReference type="FunFam" id="3.30.160.60:FF:002343">
    <property type="entry name" value="Zinc finger protein 33A"/>
    <property type="match status" value="1"/>
</dbReference>
<feature type="domain" description="C2H2-type" evidence="7">
    <location>
        <begin position="609"/>
        <end position="636"/>
    </location>
</feature>
<dbReference type="AlphaFoldDB" id="A0AAJ7RZV1"/>
<dbReference type="SUPFAM" id="SSF57667">
    <property type="entry name" value="beta-beta-alpha zinc fingers"/>
    <property type="match status" value="4"/>
</dbReference>
<feature type="region of interest" description="Disordered" evidence="6">
    <location>
        <begin position="178"/>
        <end position="200"/>
    </location>
</feature>
<gene>
    <name evidence="9" type="primary">LOC113464154</name>
</gene>
<evidence type="ECO:0000256" key="3">
    <source>
        <dbReference type="ARBA" id="ARBA00022771"/>
    </source>
</evidence>
<name>A0AAJ7RZV1_9HYME</name>
<dbReference type="GO" id="GO:0005634">
    <property type="term" value="C:nucleus"/>
    <property type="evidence" value="ECO:0007669"/>
    <property type="project" value="TreeGrafter"/>
</dbReference>
<feature type="domain" description="C2H2-type" evidence="7">
    <location>
        <begin position="527"/>
        <end position="549"/>
    </location>
</feature>
<keyword evidence="3 5" id="KW-0863">Zinc-finger</keyword>
<dbReference type="RefSeq" id="XP_026668178.1">
    <property type="nucleotide sequence ID" value="XM_026812377.1"/>
</dbReference>
<reference evidence="9" key="1">
    <citation type="submission" date="2025-08" db="UniProtKB">
        <authorList>
            <consortium name="RefSeq"/>
        </authorList>
    </citation>
    <scope>IDENTIFICATION</scope>
    <source>
        <tissue evidence="9">Whole body</tissue>
    </source>
</reference>